<dbReference type="EMBL" id="AEHQ01000017">
    <property type="protein sequence ID" value="EFO71231.1"/>
    <property type="molecule type" value="Genomic_DNA"/>
</dbReference>
<organism evidence="2 3">
    <name type="scientific">Lactobacillus iners LactinV 01V1-a</name>
    <dbReference type="NCBI Taxonomy" id="879297"/>
    <lineage>
        <taxon>Bacteria</taxon>
        <taxon>Bacillati</taxon>
        <taxon>Bacillota</taxon>
        <taxon>Bacilli</taxon>
        <taxon>Lactobacillales</taxon>
        <taxon>Lactobacillaceae</taxon>
        <taxon>Lactobacillus</taxon>
    </lineage>
</organism>
<comment type="caution">
    <text evidence="2">The sequence shown here is derived from an EMBL/GenBank/DDBJ whole genome shotgun (WGS) entry which is preliminary data.</text>
</comment>
<dbReference type="Gene3D" id="1.20.1250.20">
    <property type="entry name" value="MFS general substrate transporter like domains"/>
    <property type="match status" value="1"/>
</dbReference>
<dbReference type="AlphaFoldDB" id="E1NRN4"/>
<name>E1NRN4_9LACO</name>
<gene>
    <name evidence="2" type="ORF">HMPREF9211_0518</name>
</gene>
<sequence>MVFISGLVLIPSSKIFLFSNSAILVSICIAAFNLLLSIYNIQFMTFIQMMTDRNHIGRVFGIIFSIAIIFMPLGTFCFQAILDLKSIYNYLLFGKLLIITASIAIIMNIFISND</sequence>
<dbReference type="Proteomes" id="UP000003648">
    <property type="component" value="Unassembled WGS sequence"/>
</dbReference>
<dbReference type="SUPFAM" id="SSF103473">
    <property type="entry name" value="MFS general substrate transporter"/>
    <property type="match status" value="1"/>
</dbReference>
<evidence type="ECO:0000313" key="2">
    <source>
        <dbReference type="EMBL" id="EFO71231.1"/>
    </source>
</evidence>
<accession>E1NRN4</accession>
<reference evidence="2 3" key="1">
    <citation type="submission" date="2010-09" db="EMBL/GenBank/DDBJ databases">
        <authorList>
            <person name="Durkin A.S."/>
            <person name="Madupu R."/>
            <person name="Torralba M."/>
            <person name="Gillis M."/>
            <person name="Methe B."/>
            <person name="Sutton G."/>
            <person name="Nelson K.E."/>
        </authorList>
    </citation>
    <scope>NUCLEOTIDE SEQUENCE [LARGE SCALE GENOMIC DNA]</scope>
    <source>
        <strain evidence="2 3">LactinV 01V1-a</strain>
    </source>
</reference>
<protein>
    <recommendedName>
        <fullName evidence="4">Major facilitator superfamily (MFS) profile domain-containing protein</fullName>
    </recommendedName>
</protein>
<evidence type="ECO:0000313" key="3">
    <source>
        <dbReference type="Proteomes" id="UP000003648"/>
    </source>
</evidence>
<dbReference type="InterPro" id="IPR036259">
    <property type="entry name" value="MFS_trans_sf"/>
</dbReference>
<keyword evidence="1" id="KW-0812">Transmembrane</keyword>
<keyword evidence="1" id="KW-0472">Membrane</keyword>
<keyword evidence="1" id="KW-1133">Transmembrane helix</keyword>
<proteinExistence type="predicted"/>
<evidence type="ECO:0008006" key="4">
    <source>
        <dbReference type="Google" id="ProtNLM"/>
    </source>
</evidence>
<feature type="transmembrane region" description="Helical" evidence="1">
    <location>
        <begin position="15"/>
        <end position="39"/>
    </location>
</feature>
<evidence type="ECO:0000256" key="1">
    <source>
        <dbReference type="SAM" id="Phobius"/>
    </source>
</evidence>
<feature type="transmembrane region" description="Helical" evidence="1">
    <location>
        <begin position="59"/>
        <end position="81"/>
    </location>
</feature>
<feature type="transmembrane region" description="Helical" evidence="1">
    <location>
        <begin position="87"/>
        <end position="111"/>
    </location>
</feature>